<comment type="caution">
    <text evidence="8">The sequence shown here is derived from an EMBL/GenBank/DDBJ whole genome shotgun (WGS) entry which is preliminary data.</text>
</comment>
<dbReference type="Proteomes" id="UP001162164">
    <property type="component" value="Unassembled WGS sequence"/>
</dbReference>
<evidence type="ECO:0000256" key="2">
    <source>
        <dbReference type="ARBA" id="ARBA00022692"/>
    </source>
</evidence>
<dbReference type="InterPro" id="IPR005828">
    <property type="entry name" value="MFS_sugar_transport-like"/>
</dbReference>
<sequence length="439" mass="48040">MSSYEMDVIFTTLTNYHSDSVPGNLVLFACGTALTWSSSELPKLADPRTAPFDRPITSEEGSWISSLRKPTLLYLGAPLAVCHLFLAFGTTVQTFFAARFLIGVALGGAFVVMPIYITEISDKSNRGALASSTSCFVCFGVLFTCALGPYVSVMVFNLILGVFPVVFLAFFHRFAVETPHFHAMKNDVERARDVLEKIRVGGDTIDKELAEIQTCVGEMNDSRFASVVSSKSTLKAMYISVGLLVFQQFSGINAVLFYSQQIFQQTGSDLSPEICTIIVVGVQFFSSFVTPFIVDKFGRKIILFCSAAGMAVSEIPLGIYCYCRQSGLDLDRLSFLPVLSLTSFIVCFNVGFGPLPWALLSELFPPTIKSVASASVASVIWMLAFFVTKYFEVMVVAVGVGQMFLFFAFCCAVAALFVVVCVVETRGKSLKEIQDILRC</sequence>
<dbReference type="SUPFAM" id="SSF103473">
    <property type="entry name" value="MFS general substrate transporter"/>
    <property type="match status" value="1"/>
</dbReference>
<feature type="transmembrane region" description="Helical" evidence="6">
    <location>
        <begin position="96"/>
        <end position="117"/>
    </location>
</feature>
<keyword evidence="4 6" id="KW-0472">Membrane</keyword>
<evidence type="ECO:0000256" key="4">
    <source>
        <dbReference type="ARBA" id="ARBA00023136"/>
    </source>
</evidence>
<evidence type="ECO:0000259" key="7">
    <source>
        <dbReference type="PROSITE" id="PS50850"/>
    </source>
</evidence>
<dbReference type="InterPro" id="IPR020846">
    <property type="entry name" value="MFS_dom"/>
</dbReference>
<dbReference type="PROSITE" id="PS00217">
    <property type="entry name" value="SUGAR_TRANSPORT_2"/>
    <property type="match status" value="1"/>
</dbReference>
<dbReference type="PANTHER" id="PTHR48021">
    <property type="match status" value="1"/>
</dbReference>
<accession>A0ABQ9JUG3</accession>
<protein>
    <recommendedName>
        <fullName evidence="7">Major facilitator superfamily (MFS) profile domain-containing protein</fullName>
    </recommendedName>
</protein>
<feature type="transmembrane region" description="Helical" evidence="6">
    <location>
        <begin position="129"/>
        <end position="150"/>
    </location>
</feature>
<name>A0ABQ9JUG3_9CUCU</name>
<dbReference type="EMBL" id="JAPWTJ010000153">
    <property type="protein sequence ID" value="KAJ8981948.1"/>
    <property type="molecule type" value="Genomic_DNA"/>
</dbReference>
<feature type="transmembrane region" description="Helical" evidence="6">
    <location>
        <begin position="270"/>
        <end position="294"/>
    </location>
</feature>
<dbReference type="PANTHER" id="PTHR48021:SF47">
    <property type="entry name" value="GH17672P"/>
    <property type="match status" value="1"/>
</dbReference>
<dbReference type="PRINTS" id="PR00171">
    <property type="entry name" value="SUGRTRNSPORT"/>
</dbReference>
<feature type="transmembrane region" description="Helical" evidence="6">
    <location>
        <begin position="236"/>
        <end position="258"/>
    </location>
</feature>
<comment type="subcellular location">
    <subcellularLocation>
        <location evidence="1">Membrane</location>
        <topology evidence="1">Multi-pass membrane protein</topology>
    </subcellularLocation>
</comment>
<dbReference type="Gene3D" id="1.20.1250.20">
    <property type="entry name" value="MFS general substrate transporter like domains"/>
    <property type="match status" value="1"/>
</dbReference>
<feature type="transmembrane region" description="Helical" evidence="6">
    <location>
        <begin position="334"/>
        <end position="359"/>
    </location>
</feature>
<organism evidence="8 9">
    <name type="scientific">Molorchus minor</name>
    <dbReference type="NCBI Taxonomy" id="1323400"/>
    <lineage>
        <taxon>Eukaryota</taxon>
        <taxon>Metazoa</taxon>
        <taxon>Ecdysozoa</taxon>
        <taxon>Arthropoda</taxon>
        <taxon>Hexapoda</taxon>
        <taxon>Insecta</taxon>
        <taxon>Pterygota</taxon>
        <taxon>Neoptera</taxon>
        <taxon>Endopterygota</taxon>
        <taxon>Coleoptera</taxon>
        <taxon>Polyphaga</taxon>
        <taxon>Cucujiformia</taxon>
        <taxon>Chrysomeloidea</taxon>
        <taxon>Cerambycidae</taxon>
        <taxon>Lamiinae</taxon>
        <taxon>Monochamini</taxon>
        <taxon>Molorchus</taxon>
    </lineage>
</organism>
<feature type="transmembrane region" description="Helical" evidence="6">
    <location>
        <begin position="371"/>
        <end position="391"/>
    </location>
</feature>
<feature type="domain" description="Major facilitator superfamily (MFS) profile" evidence="7">
    <location>
        <begin position="1"/>
        <end position="426"/>
    </location>
</feature>
<evidence type="ECO:0000256" key="5">
    <source>
        <dbReference type="ARBA" id="ARBA00023180"/>
    </source>
</evidence>
<dbReference type="InterPro" id="IPR036259">
    <property type="entry name" value="MFS_trans_sf"/>
</dbReference>
<dbReference type="InterPro" id="IPR050549">
    <property type="entry name" value="MFS_Trehalose_Transporter"/>
</dbReference>
<feature type="transmembrane region" description="Helical" evidence="6">
    <location>
        <begin position="403"/>
        <end position="423"/>
    </location>
</feature>
<gene>
    <name evidence="8" type="ORF">NQ317_002120</name>
</gene>
<evidence type="ECO:0000256" key="1">
    <source>
        <dbReference type="ARBA" id="ARBA00004141"/>
    </source>
</evidence>
<keyword evidence="9" id="KW-1185">Reference proteome</keyword>
<evidence type="ECO:0000256" key="3">
    <source>
        <dbReference type="ARBA" id="ARBA00022989"/>
    </source>
</evidence>
<reference evidence="8" key="1">
    <citation type="journal article" date="2023" name="Insect Mol. Biol.">
        <title>Genome sequencing provides insights into the evolution of gene families encoding plant cell wall-degrading enzymes in longhorned beetles.</title>
        <authorList>
            <person name="Shin N.R."/>
            <person name="Okamura Y."/>
            <person name="Kirsch R."/>
            <person name="Pauchet Y."/>
        </authorList>
    </citation>
    <scope>NUCLEOTIDE SEQUENCE</scope>
    <source>
        <strain evidence="8">MMC_N1</strain>
    </source>
</reference>
<feature type="transmembrane region" description="Helical" evidence="6">
    <location>
        <begin position="156"/>
        <end position="176"/>
    </location>
</feature>
<feature type="transmembrane region" description="Helical" evidence="6">
    <location>
        <begin position="301"/>
        <end position="322"/>
    </location>
</feature>
<proteinExistence type="predicted"/>
<evidence type="ECO:0000313" key="9">
    <source>
        <dbReference type="Proteomes" id="UP001162164"/>
    </source>
</evidence>
<keyword evidence="2 6" id="KW-0812">Transmembrane</keyword>
<feature type="transmembrane region" description="Helical" evidence="6">
    <location>
        <begin position="72"/>
        <end position="90"/>
    </location>
</feature>
<evidence type="ECO:0000256" key="6">
    <source>
        <dbReference type="SAM" id="Phobius"/>
    </source>
</evidence>
<dbReference type="PROSITE" id="PS50850">
    <property type="entry name" value="MFS"/>
    <property type="match status" value="1"/>
</dbReference>
<keyword evidence="5" id="KW-0325">Glycoprotein</keyword>
<keyword evidence="3 6" id="KW-1133">Transmembrane helix</keyword>
<dbReference type="Pfam" id="PF00083">
    <property type="entry name" value="Sugar_tr"/>
    <property type="match status" value="1"/>
</dbReference>
<dbReference type="InterPro" id="IPR003663">
    <property type="entry name" value="Sugar/inositol_transpt"/>
</dbReference>
<evidence type="ECO:0000313" key="8">
    <source>
        <dbReference type="EMBL" id="KAJ8981948.1"/>
    </source>
</evidence>
<dbReference type="InterPro" id="IPR005829">
    <property type="entry name" value="Sugar_transporter_CS"/>
</dbReference>